<protein>
    <submittedName>
        <fullName evidence="5">GntR family transcriptional regulator</fullName>
    </submittedName>
</protein>
<proteinExistence type="predicted"/>
<name>A0ABZ0CYM0_9BURK</name>
<dbReference type="Gene3D" id="1.10.10.10">
    <property type="entry name" value="Winged helix-like DNA-binding domain superfamily/Winged helix DNA-binding domain"/>
    <property type="match status" value="1"/>
</dbReference>
<feature type="domain" description="HTH gntR-type" evidence="4">
    <location>
        <begin position="42"/>
        <end position="109"/>
    </location>
</feature>
<dbReference type="Gene3D" id="1.20.120.530">
    <property type="entry name" value="GntR ligand-binding domain-like"/>
    <property type="match status" value="1"/>
</dbReference>
<organism evidence="5 6">
    <name type="scientific">Piscinibacter gummiphilus</name>
    <dbReference type="NCBI Taxonomy" id="946333"/>
    <lineage>
        <taxon>Bacteria</taxon>
        <taxon>Pseudomonadati</taxon>
        <taxon>Pseudomonadota</taxon>
        <taxon>Betaproteobacteria</taxon>
        <taxon>Burkholderiales</taxon>
        <taxon>Sphaerotilaceae</taxon>
        <taxon>Piscinibacter</taxon>
    </lineage>
</organism>
<keyword evidence="2" id="KW-0238">DNA-binding</keyword>
<accession>A0ABZ0CYM0</accession>
<evidence type="ECO:0000313" key="5">
    <source>
        <dbReference type="EMBL" id="WOB09983.1"/>
    </source>
</evidence>
<keyword evidence="1" id="KW-0805">Transcription regulation</keyword>
<sequence length="263" mass="28943">MPRSPANLTAIRPVARGKAAAGKKQAALGSKRRPAVAEAELQDTTRRIAEAITAAIVERRLMPGTKLAEQKIADIFKVSRTIVRQALHQLSRDKLVTLTQARGARVAQPSEEEARQVFEVRQMLEAAMIKRAAAELSEPQIAQLRQHLRDEEAAVQRTDVPGRTHLLADFHVVLARMLGNEALADILRELVSRSSLISLMYQSAHSAEHSFAEHVAIVDALAARDARAAVKLMQSHLHNVERNLRLNPRVPDLPSVLHAGDTP</sequence>
<dbReference type="InterPro" id="IPR000524">
    <property type="entry name" value="Tscrpt_reg_HTH_GntR"/>
</dbReference>
<reference evidence="5 6" key="1">
    <citation type="submission" date="2023-10" db="EMBL/GenBank/DDBJ databases">
        <title>Bacteria for the degradation of biodegradable plastic PBAT(Polybutylene adipate terephthalate).</title>
        <authorList>
            <person name="Weon H.-Y."/>
            <person name="Yeon J."/>
        </authorList>
    </citation>
    <scope>NUCLEOTIDE SEQUENCE [LARGE SCALE GENOMIC DNA]</scope>
    <source>
        <strain evidence="5 6">SBD 7-3</strain>
    </source>
</reference>
<dbReference type="InterPro" id="IPR008920">
    <property type="entry name" value="TF_FadR/GntR_C"/>
</dbReference>
<dbReference type="SMART" id="SM00895">
    <property type="entry name" value="FCD"/>
    <property type="match status" value="1"/>
</dbReference>
<dbReference type="SUPFAM" id="SSF48008">
    <property type="entry name" value="GntR ligand-binding domain-like"/>
    <property type="match status" value="1"/>
</dbReference>
<dbReference type="Pfam" id="PF07729">
    <property type="entry name" value="FCD"/>
    <property type="match status" value="1"/>
</dbReference>
<evidence type="ECO:0000256" key="3">
    <source>
        <dbReference type="ARBA" id="ARBA00023163"/>
    </source>
</evidence>
<evidence type="ECO:0000256" key="1">
    <source>
        <dbReference type="ARBA" id="ARBA00023015"/>
    </source>
</evidence>
<dbReference type="Proteomes" id="UP001303946">
    <property type="component" value="Chromosome"/>
</dbReference>
<dbReference type="InterPro" id="IPR036388">
    <property type="entry name" value="WH-like_DNA-bd_sf"/>
</dbReference>
<keyword evidence="3" id="KW-0804">Transcription</keyword>
<dbReference type="SMART" id="SM00345">
    <property type="entry name" value="HTH_GNTR"/>
    <property type="match status" value="1"/>
</dbReference>
<evidence type="ECO:0000259" key="4">
    <source>
        <dbReference type="PROSITE" id="PS50949"/>
    </source>
</evidence>
<dbReference type="PANTHER" id="PTHR43537:SF53">
    <property type="entry name" value="HTH-TYPE TRANSCRIPTIONAL REPRESSOR NANR"/>
    <property type="match status" value="1"/>
</dbReference>
<dbReference type="EMBL" id="CP136336">
    <property type="protein sequence ID" value="WOB09983.1"/>
    <property type="molecule type" value="Genomic_DNA"/>
</dbReference>
<dbReference type="InterPro" id="IPR036390">
    <property type="entry name" value="WH_DNA-bd_sf"/>
</dbReference>
<dbReference type="Pfam" id="PF00392">
    <property type="entry name" value="GntR"/>
    <property type="match status" value="1"/>
</dbReference>
<gene>
    <name evidence="5" type="ORF">RXV79_07915</name>
</gene>
<evidence type="ECO:0000313" key="6">
    <source>
        <dbReference type="Proteomes" id="UP001303946"/>
    </source>
</evidence>
<dbReference type="RefSeq" id="WP_316702868.1">
    <property type="nucleotide sequence ID" value="NZ_CP136336.1"/>
</dbReference>
<dbReference type="InterPro" id="IPR011711">
    <property type="entry name" value="GntR_C"/>
</dbReference>
<dbReference type="SUPFAM" id="SSF46785">
    <property type="entry name" value="Winged helix' DNA-binding domain"/>
    <property type="match status" value="1"/>
</dbReference>
<keyword evidence="6" id="KW-1185">Reference proteome</keyword>
<dbReference type="PROSITE" id="PS50949">
    <property type="entry name" value="HTH_GNTR"/>
    <property type="match status" value="1"/>
</dbReference>
<evidence type="ECO:0000256" key="2">
    <source>
        <dbReference type="ARBA" id="ARBA00023125"/>
    </source>
</evidence>
<dbReference type="PANTHER" id="PTHR43537">
    <property type="entry name" value="TRANSCRIPTIONAL REGULATOR, GNTR FAMILY"/>
    <property type="match status" value="1"/>
</dbReference>